<feature type="signal peptide" evidence="1">
    <location>
        <begin position="1"/>
        <end position="23"/>
    </location>
</feature>
<organism evidence="2 3">
    <name type="scientific">Curvibacter cyanobacteriorum</name>
    <dbReference type="NCBI Taxonomy" id="3026422"/>
    <lineage>
        <taxon>Bacteria</taxon>
        <taxon>Pseudomonadati</taxon>
        <taxon>Pseudomonadota</taxon>
        <taxon>Betaproteobacteria</taxon>
        <taxon>Burkholderiales</taxon>
        <taxon>Comamonadaceae</taxon>
        <taxon>Curvibacter</taxon>
    </lineage>
</organism>
<comment type="caution">
    <text evidence="2">The sequence shown here is derived from an EMBL/GenBank/DDBJ whole genome shotgun (WGS) entry which is preliminary data.</text>
</comment>
<gene>
    <name evidence="2" type="ORF">PSQ40_05060</name>
</gene>
<sequence length="93" mass="10075">MMRSSFRSMFSLVLAAAAAFACAVVDASGRAVAAISTLVAGAVAVFHQPSFDFIQRLGRPPAKLTGDRERIVGMARRVEGRRMFSTWRLCPSI</sequence>
<feature type="chain" id="PRO_5045053891" evidence="1">
    <location>
        <begin position="24"/>
        <end position="93"/>
    </location>
</feature>
<evidence type="ECO:0000313" key="2">
    <source>
        <dbReference type="EMBL" id="MDD0837936.1"/>
    </source>
</evidence>
<evidence type="ECO:0000313" key="3">
    <source>
        <dbReference type="Proteomes" id="UP001528673"/>
    </source>
</evidence>
<proteinExistence type="predicted"/>
<evidence type="ECO:0000256" key="1">
    <source>
        <dbReference type="SAM" id="SignalP"/>
    </source>
</evidence>
<dbReference type="Proteomes" id="UP001528673">
    <property type="component" value="Unassembled WGS sequence"/>
</dbReference>
<name>A0ABT5MXC3_9BURK</name>
<dbReference type="PROSITE" id="PS51257">
    <property type="entry name" value="PROKAR_LIPOPROTEIN"/>
    <property type="match status" value="1"/>
</dbReference>
<keyword evidence="1" id="KW-0732">Signal</keyword>
<keyword evidence="3" id="KW-1185">Reference proteome</keyword>
<dbReference type="RefSeq" id="WP_273949263.1">
    <property type="nucleotide sequence ID" value="NZ_JAQSIP010000002.1"/>
</dbReference>
<dbReference type="EMBL" id="JAQSIP010000002">
    <property type="protein sequence ID" value="MDD0837936.1"/>
    <property type="molecule type" value="Genomic_DNA"/>
</dbReference>
<protein>
    <submittedName>
        <fullName evidence="2">Uncharacterized protein</fullName>
    </submittedName>
</protein>
<reference evidence="2 3" key="1">
    <citation type="submission" date="2023-02" db="EMBL/GenBank/DDBJ databases">
        <title>Bacterial whole genomic sequence of Curvibacter sp. HBC61.</title>
        <authorList>
            <person name="Le V."/>
            <person name="Ko S.-R."/>
            <person name="Ahn C.-Y."/>
            <person name="Oh H.-M."/>
        </authorList>
    </citation>
    <scope>NUCLEOTIDE SEQUENCE [LARGE SCALE GENOMIC DNA]</scope>
    <source>
        <strain evidence="2 3">HBC61</strain>
    </source>
</reference>
<accession>A0ABT5MXC3</accession>